<dbReference type="AlphaFoldDB" id="A0A261UJK8"/>
<feature type="compositionally biased region" description="Low complexity" evidence="1">
    <location>
        <begin position="1"/>
        <end position="25"/>
    </location>
</feature>
<reference evidence="3" key="1">
    <citation type="submission" date="2017-05" db="EMBL/GenBank/DDBJ databases">
        <title>Complete and WGS of Bordetella genogroups.</title>
        <authorList>
            <person name="Spilker T."/>
            <person name="Lipuma J."/>
        </authorList>
    </citation>
    <scope>NUCLEOTIDE SEQUENCE [LARGE SCALE GENOMIC DNA]</scope>
    <source>
        <strain evidence="3">AU8856</strain>
    </source>
</reference>
<evidence type="ECO:0000256" key="1">
    <source>
        <dbReference type="SAM" id="MobiDB-lite"/>
    </source>
</evidence>
<feature type="region of interest" description="Disordered" evidence="1">
    <location>
        <begin position="1"/>
        <end position="81"/>
    </location>
</feature>
<keyword evidence="3" id="KW-1185">Reference proteome</keyword>
<gene>
    <name evidence="2" type="ORF">CAL28_17095</name>
</gene>
<sequence length="81" mass="9040">MDNTRMMPRLPRSPRAPAVPAAGRAKAISLMSRKRHNPAQGIVYRKRVRPARQDKQRRDAKRGLRQTATRSEPAQAAGTPA</sequence>
<proteinExistence type="predicted"/>
<name>A0A261UJK8_9BORD</name>
<dbReference type="EMBL" id="NEVS01000004">
    <property type="protein sequence ID" value="OZI61063.1"/>
    <property type="molecule type" value="Genomic_DNA"/>
</dbReference>
<evidence type="ECO:0000313" key="3">
    <source>
        <dbReference type="Proteomes" id="UP000215767"/>
    </source>
</evidence>
<organism evidence="2 3">
    <name type="scientific">Bordetella genomosp. 11</name>
    <dbReference type="NCBI Taxonomy" id="1416808"/>
    <lineage>
        <taxon>Bacteria</taxon>
        <taxon>Pseudomonadati</taxon>
        <taxon>Pseudomonadota</taxon>
        <taxon>Betaproteobacteria</taxon>
        <taxon>Burkholderiales</taxon>
        <taxon>Alcaligenaceae</taxon>
        <taxon>Bordetella</taxon>
    </lineage>
</organism>
<protein>
    <submittedName>
        <fullName evidence="2">Uncharacterized protein</fullName>
    </submittedName>
</protein>
<dbReference type="Proteomes" id="UP000215767">
    <property type="component" value="Unassembled WGS sequence"/>
</dbReference>
<comment type="caution">
    <text evidence="2">The sequence shown here is derived from an EMBL/GenBank/DDBJ whole genome shotgun (WGS) entry which is preliminary data.</text>
</comment>
<accession>A0A261UJK8</accession>
<evidence type="ECO:0000313" key="2">
    <source>
        <dbReference type="EMBL" id="OZI61063.1"/>
    </source>
</evidence>